<feature type="domain" description="Flagellar assembly protein FliH/Type III secretion system HrpE" evidence="11">
    <location>
        <begin position="89"/>
        <end position="214"/>
    </location>
</feature>
<feature type="compositionally biased region" description="Basic and acidic residues" evidence="10">
    <location>
        <begin position="1"/>
        <end position="16"/>
    </location>
</feature>
<keyword evidence="8" id="KW-0653">Protein transport</keyword>
<evidence type="ECO:0000256" key="4">
    <source>
        <dbReference type="ARBA" id="ARBA00016507"/>
    </source>
</evidence>
<dbReference type="GO" id="GO:0015031">
    <property type="term" value="P:protein transport"/>
    <property type="evidence" value="ECO:0007669"/>
    <property type="project" value="UniProtKB-KW"/>
</dbReference>
<evidence type="ECO:0000256" key="1">
    <source>
        <dbReference type="ARBA" id="ARBA00003041"/>
    </source>
</evidence>
<protein>
    <recommendedName>
        <fullName evidence="4">Flagellar assembly protein FliH</fullName>
    </recommendedName>
</protein>
<keyword evidence="13" id="KW-0969">Cilium</keyword>
<keyword evidence="13" id="KW-0966">Cell projection</keyword>
<keyword evidence="9" id="KW-1006">Bacterial flagellum protein export</keyword>
<feature type="compositionally biased region" description="Basic and acidic residues" evidence="10">
    <location>
        <begin position="25"/>
        <end position="34"/>
    </location>
</feature>
<dbReference type="GO" id="GO:0044781">
    <property type="term" value="P:bacterial-type flagellum organization"/>
    <property type="evidence" value="ECO:0007669"/>
    <property type="project" value="UniProtKB-KW"/>
</dbReference>
<feature type="region of interest" description="Disordered" evidence="10">
    <location>
        <begin position="1"/>
        <end position="50"/>
    </location>
</feature>
<dbReference type="Pfam" id="PF02108">
    <property type="entry name" value="FliH"/>
    <property type="match status" value="1"/>
</dbReference>
<proteinExistence type="inferred from homology"/>
<accession>A0A0T5Z573</accession>
<dbReference type="InterPro" id="IPR018035">
    <property type="entry name" value="Flagellar_FliH/T3SS_HrpE"/>
</dbReference>
<evidence type="ECO:0000313" key="12">
    <source>
        <dbReference type="EMBL" id="KRT55469.1"/>
    </source>
</evidence>
<evidence type="ECO:0000313" key="14">
    <source>
        <dbReference type="Proteomes" id="UP000051276"/>
    </source>
</evidence>
<dbReference type="PANTHER" id="PTHR34982:SF1">
    <property type="entry name" value="FLAGELLAR ASSEMBLY PROTEIN FLIH"/>
    <property type="match status" value="1"/>
</dbReference>
<dbReference type="GO" id="GO:0005829">
    <property type="term" value="C:cytosol"/>
    <property type="evidence" value="ECO:0007669"/>
    <property type="project" value="TreeGrafter"/>
</dbReference>
<dbReference type="PRINTS" id="PR01003">
    <property type="entry name" value="FLGFLIH"/>
</dbReference>
<dbReference type="GO" id="GO:0071973">
    <property type="term" value="P:bacterial-type flagellum-dependent cell motility"/>
    <property type="evidence" value="ECO:0007669"/>
    <property type="project" value="InterPro"/>
</dbReference>
<reference evidence="14 15" key="1">
    <citation type="submission" date="2015-11" db="EMBL/GenBank/DDBJ databases">
        <title>The genome of Candidatus Endoriftia persephone in Ridgeia piscesae and population structure of the North Eastern Pacific vestimentiferan symbionts.</title>
        <authorList>
            <person name="Perez M."/>
            <person name="Juniper K.S."/>
        </authorList>
    </citation>
    <scope>NUCLEOTIDE SEQUENCE [LARGE SCALE GENOMIC DNA]</scope>
    <source>
        <strain evidence="13">Ind10</strain>
        <strain evidence="12">Ind11</strain>
    </source>
</reference>
<comment type="caution">
    <text evidence="13">The sequence shown here is derived from an EMBL/GenBank/DDBJ whole genome shotgun (WGS) entry which is preliminary data.</text>
</comment>
<evidence type="ECO:0000256" key="10">
    <source>
        <dbReference type="SAM" id="MobiDB-lite"/>
    </source>
</evidence>
<dbReference type="SUPFAM" id="SSF160527">
    <property type="entry name" value="V-type ATPase subunit E-like"/>
    <property type="match status" value="1"/>
</dbReference>
<evidence type="ECO:0000256" key="2">
    <source>
        <dbReference type="ARBA" id="ARBA00004496"/>
    </source>
</evidence>
<dbReference type="RefSeq" id="WP_082626879.1">
    <property type="nucleotide sequence ID" value="NZ_KQ556952.1"/>
</dbReference>
<dbReference type="STRING" id="54398.Ga0074115_1196"/>
<evidence type="ECO:0000259" key="11">
    <source>
        <dbReference type="Pfam" id="PF02108"/>
    </source>
</evidence>
<keyword evidence="13" id="KW-0282">Flagellum</keyword>
<dbReference type="EMBL" id="LDXT01000078">
    <property type="protein sequence ID" value="KRT55469.1"/>
    <property type="molecule type" value="Genomic_DNA"/>
</dbReference>
<evidence type="ECO:0000256" key="8">
    <source>
        <dbReference type="ARBA" id="ARBA00022927"/>
    </source>
</evidence>
<dbReference type="Proteomes" id="UP000051276">
    <property type="component" value="Unassembled WGS sequence"/>
</dbReference>
<evidence type="ECO:0000256" key="6">
    <source>
        <dbReference type="ARBA" id="ARBA00022490"/>
    </source>
</evidence>
<dbReference type="GO" id="GO:0009288">
    <property type="term" value="C:bacterial-type flagellum"/>
    <property type="evidence" value="ECO:0007669"/>
    <property type="project" value="InterPro"/>
</dbReference>
<sequence>MSSSKLRPEQQTDEIRPWLPPEMEGECKPERPADEVEMEDAELPAPPTAEELEAVRQQAYEEGFEKGKEDGFEFGHKEALQQEREQIKQHIARLERQLSLLDEPLRELDRAVEEELVTLVIAMVRQLVRREVRADPNQIVGVVREALAILPVSSRNVRLLLHPEDAELIREIYALGEADLGWDIIEDPVINRGGCRVITDTSQVDATLESRLANLIAPLLAGSRSLDESER</sequence>
<evidence type="ECO:0000313" key="15">
    <source>
        <dbReference type="Proteomes" id="UP000051634"/>
    </source>
</evidence>
<gene>
    <name evidence="12" type="ORF">Ga0074115_1196</name>
    <name evidence="13" type="ORF">Ga0076813_12726</name>
</gene>
<keyword evidence="5" id="KW-0813">Transport</keyword>
<evidence type="ECO:0000256" key="7">
    <source>
        <dbReference type="ARBA" id="ARBA00022795"/>
    </source>
</evidence>
<comment type="subcellular location">
    <subcellularLocation>
        <location evidence="2">Cytoplasm</location>
    </subcellularLocation>
</comment>
<dbReference type="InterPro" id="IPR051472">
    <property type="entry name" value="T3SS_Stator/FliH"/>
</dbReference>
<comment type="similarity">
    <text evidence="3">Belongs to the FliH family.</text>
</comment>
<comment type="function">
    <text evidence="1">Needed for flagellar regrowth and assembly.</text>
</comment>
<dbReference type="PANTHER" id="PTHR34982">
    <property type="entry name" value="YOP PROTEINS TRANSLOCATION PROTEIN L"/>
    <property type="match status" value="1"/>
</dbReference>
<evidence type="ECO:0000256" key="3">
    <source>
        <dbReference type="ARBA" id="ARBA00006602"/>
    </source>
</evidence>
<name>A0A0T5Z573_9GAMM</name>
<dbReference type="EMBL" id="LMXI01000422">
    <property type="protein sequence ID" value="KRT58039.1"/>
    <property type="molecule type" value="Genomic_DNA"/>
</dbReference>
<dbReference type="AlphaFoldDB" id="A0A0T5Z573"/>
<dbReference type="OrthoDB" id="6196089at2"/>
<evidence type="ECO:0000313" key="13">
    <source>
        <dbReference type="EMBL" id="KRT58039.1"/>
    </source>
</evidence>
<evidence type="ECO:0000256" key="5">
    <source>
        <dbReference type="ARBA" id="ARBA00022448"/>
    </source>
</evidence>
<keyword evidence="7" id="KW-1005">Bacterial flagellum biogenesis</keyword>
<organism evidence="13 14">
    <name type="scientific">endosymbiont of Ridgeia piscesae</name>
    <dbReference type="NCBI Taxonomy" id="54398"/>
    <lineage>
        <taxon>Bacteria</taxon>
        <taxon>Pseudomonadati</taxon>
        <taxon>Pseudomonadota</taxon>
        <taxon>Gammaproteobacteria</taxon>
        <taxon>sulfur-oxidizing symbionts</taxon>
    </lineage>
</organism>
<keyword evidence="6" id="KW-0963">Cytoplasm</keyword>
<keyword evidence="15" id="KW-1185">Reference proteome</keyword>
<dbReference type="InterPro" id="IPR000563">
    <property type="entry name" value="Flag_FliH"/>
</dbReference>
<evidence type="ECO:0000256" key="9">
    <source>
        <dbReference type="ARBA" id="ARBA00023225"/>
    </source>
</evidence>
<dbReference type="GO" id="GO:0003774">
    <property type="term" value="F:cytoskeletal motor activity"/>
    <property type="evidence" value="ECO:0007669"/>
    <property type="project" value="InterPro"/>
</dbReference>
<dbReference type="Proteomes" id="UP000051634">
    <property type="component" value="Unassembled WGS sequence"/>
</dbReference>